<dbReference type="EMBL" id="CP044232">
    <property type="protein sequence ID" value="QEW04166.1"/>
    <property type="molecule type" value="Genomic_DNA"/>
</dbReference>
<evidence type="ECO:0000259" key="8">
    <source>
        <dbReference type="Pfam" id="PF00149"/>
    </source>
</evidence>
<evidence type="ECO:0000256" key="2">
    <source>
        <dbReference type="ARBA" id="ARBA00011322"/>
    </source>
</evidence>
<dbReference type="KEGG" id="mlz:F6J85_14435"/>
<dbReference type="GO" id="GO:0006310">
    <property type="term" value="P:DNA recombination"/>
    <property type="evidence" value="ECO:0007669"/>
    <property type="project" value="UniProtKB-KW"/>
</dbReference>
<feature type="domain" description="Calcineurin-like phosphoesterase" evidence="8">
    <location>
        <begin position="1"/>
        <end position="217"/>
    </location>
</feature>
<dbReference type="InterPro" id="IPR029052">
    <property type="entry name" value="Metallo-depent_PP-like"/>
</dbReference>
<protein>
    <recommendedName>
        <fullName evidence="3 7">Nuclease SbcCD subunit D</fullName>
    </recommendedName>
</protein>
<evidence type="ECO:0000259" key="9">
    <source>
        <dbReference type="Pfam" id="PF12320"/>
    </source>
</evidence>
<dbReference type="AlphaFoldDB" id="A0A5J6L6U9"/>
<proteinExistence type="inferred from homology"/>
<dbReference type="Proteomes" id="UP000325516">
    <property type="component" value="Chromosome"/>
</dbReference>
<dbReference type="NCBIfam" id="TIGR00619">
    <property type="entry name" value="sbcd"/>
    <property type="match status" value="1"/>
</dbReference>
<evidence type="ECO:0000256" key="4">
    <source>
        <dbReference type="ARBA" id="ARBA00022722"/>
    </source>
</evidence>
<evidence type="ECO:0000256" key="3">
    <source>
        <dbReference type="ARBA" id="ARBA00013365"/>
    </source>
</evidence>
<gene>
    <name evidence="7" type="primary">sbcD</name>
    <name evidence="10" type="ORF">F6J85_14435</name>
</gene>
<evidence type="ECO:0000256" key="5">
    <source>
        <dbReference type="ARBA" id="ARBA00022801"/>
    </source>
</evidence>
<dbReference type="SUPFAM" id="SSF56300">
    <property type="entry name" value="Metallo-dependent phosphatases"/>
    <property type="match status" value="1"/>
</dbReference>
<keyword evidence="5 7" id="KW-0378">Hydrolase</keyword>
<comment type="function">
    <text evidence="7">SbcCD cleaves DNA hairpin structures. These structures can inhibit DNA replication and are intermediates in certain DNA recombination reactions. The complex acts as a 3'-&gt;5' double strand exonuclease that can open hairpins. It also has a 5' single-strand endonuclease activity.</text>
</comment>
<organism evidence="10 11">
    <name type="scientific">Microbacterium lushaniae</name>
    <dbReference type="NCBI Taxonomy" id="2614639"/>
    <lineage>
        <taxon>Bacteria</taxon>
        <taxon>Bacillati</taxon>
        <taxon>Actinomycetota</taxon>
        <taxon>Actinomycetes</taxon>
        <taxon>Micrococcales</taxon>
        <taxon>Microbacteriaceae</taxon>
        <taxon>Microbacterium</taxon>
    </lineage>
</organism>
<keyword evidence="7" id="KW-0255">Endonuclease</keyword>
<dbReference type="InterPro" id="IPR041796">
    <property type="entry name" value="Mre11_N"/>
</dbReference>
<reference evidence="11" key="1">
    <citation type="submission" date="2019-09" db="EMBL/GenBank/DDBJ databases">
        <title>Mumia zhuanghuii sp. nov. isolated from the intestinal contents of plateau pika (Ochotona curzoniae) in the Qinghai-Tibet plateau of China.</title>
        <authorList>
            <person name="Tian Z."/>
        </authorList>
    </citation>
    <scope>NUCLEOTIDE SEQUENCE [LARGE SCALE GENOMIC DNA]</scope>
    <source>
        <strain evidence="11">L-031</strain>
    </source>
</reference>
<sequence>MRILHTSDWHIGRSFHGHATLDALRGVLEALVAQVAQLRVDVVVLAGDVFDSAAPAPACYALLTDTLAAISDAGARIIVTSGNHDSAARLGFQSALLREGITVLTDPGAVGTPVTVHDAYGPVHFYGIPYLEPAIVRHRWEGVELRSQAQTMNHALGLVRADLAARGGRSVAIAHCFAAGVEATPGVEREIRQGGLDVVPLPAFDGPDYVALGHIHGRQQLSERVRYAGAPLHYSFGEADKPRGSWLVELDAAGLTGVEWIALPVPRRLVTLRGTLAELLEDARFAADEDAWVCAQYTDPTPQIEPMRRLQRRFPFCATVVHTPVGAPAPDGLDYSGRVRAARDDAELFDAFLSHVRAGEGATDAERALIRDVVDARTVAEVRA</sequence>
<dbReference type="InterPro" id="IPR004593">
    <property type="entry name" value="SbcD"/>
</dbReference>
<dbReference type="CDD" id="cd00840">
    <property type="entry name" value="MPP_Mre11_N"/>
    <property type="match status" value="1"/>
</dbReference>
<dbReference type="Pfam" id="PF12320">
    <property type="entry name" value="SbcD_C"/>
    <property type="match status" value="1"/>
</dbReference>
<keyword evidence="7" id="KW-0235">DNA replication</keyword>
<keyword evidence="7" id="KW-0233">DNA recombination</keyword>
<evidence type="ECO:0000256" key="1">
    <source>
        <dbReference type="ARBA" id="ARBA00010555"/>
    </source>
</evidence>
<comment type="similarity">
    <text evidence="1 7">Belongs to the SbcD family.</text>
</comment>
<evidence type="ECO:0000313" key="11">
    <source>
        <dbReference type="Proteomes" id="UP000325516"/>
    </source>
</evidence>
<dbReference type="PANTHER" id="PTHR30337">
    <property type="entry name" value="COMPONENT OF ATP-DEPENDENT DSDNA EXONUCLEASE"/>
    <property type="match status" value="1"/>
</dbReference>
<dbReference type="Pfam" id="PF00149">
    <property type="entry name" value="Metallophos"/>
    <property type="match status" value="1"/>
</dbReference>
<name>A0A5J6L6U9_9MICO</name>
<dbReference type="InterPro" id="IPR050535">
    <property type="entry name" value="DNA_Repair-Maintenance_Comp"/>
</dbReference>
<evidence type="ECO:0000256" key="6">
    <source>
        <dbReference type="ARBA" id="ARBA00022839"/>
    </source>
</evidence>
<dbReference type="GO" id="GO:0004519">
    <property type="term" value="F:endonuclease activity"/>
    <property type="evidence" value="ECO:0007669"/>
    <property type="project" value="UniProtKB-KW"/>
</dbReference>
<dbReference type="GO" id="GO:0006260">
    <property type="term" value="P:DNA replication"/>
    <property type="evidence" value="ECO:0007669"/>
    <property type="project" value="UniProtKB-KW"/>
</dbReference>
<keyword evidence="11" id="KW-1185">Reference proteome</keyword>
<accession>A0A5J6L6U9</accession>
<dbReference type="PANTHER" id="PTHR30337:SF0">
    <property type="entry name" value="NUCLEASE SBCCD SUBUNIT D"/>
    <property type="match status" value="1"/>
</dbReference>
<evidence type="ECO:0000313" key="10">
    <source>
        <dbReference type="EMBL" id="QEW04166.1"/>
    </source>
</evidence>
<dbReference type="InterPro" id="IPR004843">
    <property type="entry name" value="Calcineurin-like_PHP"/>
</dbReference>
<feature type="domain" description="Nuclease SbcCD subunit D C-terminal" evidence="9">
    <location>
        <begin position="266"/>
        <end position="355"/>
    </location>
</feature>
<dbReference type="Gene3D" id="3.60.21.10">
    <property type="match status" value="1"/>
</dbReference>
<evidence type="ECO:0000256" key="7">
    <source>
        <dbReference type="RuleBase" id="RU363069"/>
    </source>
</evidence>
<comment type="subunit">
    <text evidence="2 7">Heterodimer of SbcC and SbcD.</text>
</comment>
<dbReference type="RefSeq" id="WP_150926055.1">
    <property type="nucleotide sequence ID" value="NZ_CP044232.1"/>
</dbReference>
<dbReference type="GO" id="GO:0008408">
    <property type="term" value="F:3'-5' exonuclease activity"/>
    <property type="evidence" value="ECO:0007669"/>
    <property type="project" value="InterPro"/>
</dbReference>
<dbReference type="InterPro" id="IPR026843">
    <property type="entry name" value="SbcD_C"/>
</dbReference>
<keyword evidence="6 7" id="KW-0269">Exonuclease</keyword>
<keyword evidence="4 7" id="KW-0540">Nuclease</keyword>